<sequence length="88" mass="9738">MLVVTIEVHPAGIRALRRTVGALRIGNVSDLASISDYRVFAMQSANPLTGEAAGAAEFMVLGHDRRQQVWPLLRRACEEAMKADWVEF</sequence>
<dbReference type="AlphaFoldDB" id="A0AAE5X569"/>
<proteinExistence type="predicted"/>
<evidence type="ECO:0000313" key="2">
    <source>
        <dbReference type="Proteomes" id="UP000288972"/>
    </source>
</evidence>
<dbReference type="RefSeq" id="WP_128953603.1">
    <property type="nucleotide sequence ID" value="NZ_CP030053.1"/>
</dbReference>
<protein>
    <submittedName>
        <fullName evidence="1">Uncharacterized protein</fullName>
    </submittedName>
</protein>
<dbReference type="KEGG" id="bgz:XH91_28150"/>
<dbReference type="EMBL" id="CP030053">
    <property type="protein sequence ID" value="QAU48846.1"/>
    <property type="molecule type" value="Genomic_DNA"/>
</dbReference>
<organism evidence="1 2">
    <name type="scientific">Bradyrhizobium guangzhouense</name>
    <dbReference type="NCBI Taxonomy" id="1325095"/>
    <lineage>
        <taxon>Bacteria</taxon>
        <taxon>Pseudomonadati</taxon>
        <taxon>Pseudomonadota</taxon>
        <taxon>Alphaproteobacteria</taxon>
        <taxon>Hyphomicrobiales</taxon>
        <taxon>Nitrobacteraceae</taxon>
        <taxon>Bradyrhizobium</taxon>
    </lineage>
</organism>
<accession>A0AAE5X569</accession>
<reference evidence="1 2" key="1">
    <citation type="submission" date="2018-06" db="EMBL/GenBank/DDBJ databases">
        <title>Comparative genomics of rhizobia nodulating Arachis hypogaea in China.</title>
        <authorList>
            <person name="Li Y."/>
        </authorList>
    </citation>
    <scope>NUCLEOTIDE SEQUENCE [LARGE SCALE GENOMIC DNA]</scope>
    <source>
        <strain evidence="1 2">CCBAU 51670</strain>
    </source>
</reference>
<dbReference type="Proteomes" id="UP000288972">
    <property type="component" value="Chromosome"/>
</dbReference>
<name>A0AAE5X569_9BRAD</name>
<gene>
    <name evidence="1" type="ORF">XH91_28150</name>
</gene>
<evidence type="ECO:0000313" key="1">
    <source>
        <dbReference type="EMBL" id="QAU48846.1"/>
    </source>
</evidence>